<dbReference type="EMBL" id="AVPL01000018">
    <property type="protein sequence ID" value="KGN41379.1"/>
    <property type="molecule type" value="Genomic_DNA"/>
</dbReference>
<dbReference type="InterPro" id="IPR008792">
    <property type="entry name" value="PQQD"/>
</dbReference>
<dbReference type="RefSeq" id="WP_035936372.1">
    <property type="nucleotide sequence ID" value="NZ_AVPL01000018.1"/>
</dbReference>
<accession>A0A0A0JXE1</accession>
<dbReference type="STRING" id="1385519.N801_07465"/>
<gene>
    <name evidence="1" type="ORF">N801_07465</name>
</gene>
<evidence type="ECO:0008006" key="3">
    <source>
        <dbReference type="Google" id="ProtNLM"/>
    </source>
</evidence>
<evidence type="ECO:0000313" key="2">
    <source>
        <dbReference type="Proteomes" id="UP000030013"/>
    </source>
</evidence>
<keyword evidence="2" id="KW-1185">Reference proteome</keyword>
<proteinExistence type="predicted"/>
<dbReference type="Pfam" id="PF05402">
    <property type="entry name" value="PqqD"/>
    <property type="match status" value="1"/>
</dbReference>
<reference evidence="1 2" key="1">
    <citation type="submission" date="2013-08" db="EMBL/GenBank/DDBJ databases">
        <title>The genome sequence of Knoellia aerolata.</title>
        <authorList>
            <person name="Zhu W."/>
            <person name="Wang G."/>
        </authorList>
    </citation>
    <scope>NUCLEOTIDE SEQUENCE [LARGE SCALE GENOMIC DNA]</scope>
    <source>
        <strain evidence="1 2">DSM 18566</strain>
    </source>
</reference>
<sequence>MKVQRRQDQVVDWLSRDGETIVLARRSIVRLSDVGAAVFALTERPVDIEDLARGLEAEFGPPGSGSALAATTDAVTELVRHGVVRRSE</sequence>
<dbReference type="Proteomes" id="UP000030013">
    <property type="component" value="Unassembled WGS sequence"/>
</dbReference>
<organism evidence="1 2">
    <name type="scientific">Knoellia aerolata DSM 18566</name>
    <dbReference type="NCBI Taxonomy" id="1385519"/>
    <lineage>
        <taxon>Bacteria</taxon>
        <taxon>Bacillati</taxon>
        <taxon>Actinomycetota</taxon>
        <taxon>Actinomycetes</taxon>
        <taxon>Micrococcales</taxon>
        <taxon>Intrasporangiaceae</taxon>
        <taxon>Knoellia</taxon>
    </lineage>
</organism>
<protein>
    <recommendedName>
        <fullName evidence="3">PqqD family protein</fullName>
    </recommendedName>
</protein>
<dbReference type="InterPro" id="IPR041881">
    <property type="entry name" value="PqqD_sf"/>
</dbReference>
<name>A0A0A0JXE1_9MICO</name>
<dbReference type="Gene3D" id="1.10.10.1150">
    <property type="entry name" value="Coenzyme PQQ synthesis protein D (PqqD)"/>
    <property type="match status" value="1"/>
</dbReference>
<evidence type="ECO:0000313" key="1">
    <source>
        <dbReference type="EMBL" id="KGN41379.1"/>
    </source>
</evidence>
<comment type="caution">
    <text evidence="1">The sequence shown here is derived from an EMBL/GenBank/DDBJ whole genome shotgun (WGS) entry which is preliminary data.</text>
</comment>
<dbReference type="AlphaFoldDB" id="A0A0A0JXE1"/>
<dbReference type="eggNOG" id="ENOG5030MIC">
    <property type="taxonomic scope" value="Bacteria"/>
</dbReference>